<keyword evidence="1" id="KW-0472">Membrane</keyword>
<dbReference type="AlphaFoldDB" id="A0A0F9ZBF1"/>
<gene>
    <name evidence="2" type="ORF">AAJ76_3600035156</name>
</gene>
<keyword evidence="1" id="KW-1133">Transmembrane helix</keyword>
<feature type="transmembrane region" description="Helical" evidence="1">
    <location>
        <begin position="63"/>
        <end position="87"/>
    </location>
</feature>
<keyword evidence="1" id="KW-0812">Transmembrane</keyword>
<dbReference type="EMBL" id="JPQZ01000036">
    <property type="protein sequence ID" value="KKO75014.1"/>
    <property type="molecule type" value="Genomic_DNA"/>
</dbReference>
<feature type="transmembrane region" description="Helical" evidence="1">
    <location>
        <begin position="145"/>
        <end position="161"/>
    </location>
</feature>
<evidence type="ECO:0000313" key="3">
    <source>
        <dbReference type="Proteomes" id="UP000034350"/>
    </source>
</evidence>
<dbReference type="VEuPathDB" id="MicrosporidiaDB:NCER_100729"/>
<proteinExistence type="predicted"/>
<reference evidence="2 3" key="1">
    <citation type="journal article" date="2015" name="Environ. Microbiol.">
        <title>Genome analyses suggest the presence of polyploidy and recent human-driven expansions in eight global populations of the honeybee pathogen Nosema ceranae.</title>
        <authorList>
            <person name="Pelin A."/>
            <person name="Selman M."/>
            <person name="Aris-Brosou S."/>
            <person name="Farinelli L."/>
            <person name="Corradi N."/>
        </authorList>
    </citation>
    <scope>NUCLEOTIDE SEQUENCE [LARGE SCALE GENOMIC DNA]</scope>
    <source>
        <strain evidence="2 3">PA08 1199</strain>
    </source>
</reference>
<sequence length="162" mass="19796">MVVRAYRSKKYDFYKLIKPYTNSFLFLKVNTDDITILQVILTYFSFFILISIAILIKYDNIILDLVVIHSGLLMFYFIFSLFIYIFINRYSYYTILFIVLLSFIHLPIYIVLYRYAFFRPIVMLTYLILQTYFVRKNFDMENDLITILCTIFYFLFYHICIN</sequence>
<organism evidence="2 3">
    <name type="scientific">Vairimorpha ceranae</name>
    <dbReference type="NCBI Taxonomy" id="40302"/>
    <lineage>
        <taxon>Eukaryota</taxon>
        <taxon>Fungi</taxon>
        <taxon>Fungi incertae sedis</taxon>
        <taxon>Microsporidia</taxon>
        <taxon>Nosematidae</taxon>
        <taxon>Vairimorpha</taxon>
    </lineage>
</organism>
<accession>A0A0F9ZBF1</accession>
<dbReference type="RefSeq" id="XP_024330756.1">
    <property type="nucleotide sequence ID" value="XM_024475329.1"/>
</dbReference>
<feature type="transmembrane region" description="Helical" evidence="1">
    <location>
        <begin position="34"/>
        <end position="56"/>
    </location>
</feature>
<feature type="transmembrane region" description="Helical" evidence="1">
    <location>
        <begin position="93"/>
        <end position="112"/>
    </location>
</feature>
<evidence type="ECO:0000313" key="2">
    <source>
        <dbReference type="EMBL" id="KKO75014.1"/>
    </source>
</evidence>
<protein>
    <submittedName>
        <fullName evidence="2">Uncharacterized protein</fullName>
    </submittedName>
</protein>
<dbReference type="VEuPathDB" id="MicrosporidiaDB:AAJ76_3600035156"/>
<dbReference type="Proteomes" id="UP000034350">
    <property type="component" value="Unassembled WGS sequence"/>
</dbReference>
<name>A0A0F9ZBF1_9MICR</name>
<comment type="caution">
    <text evidence="2">The sequence shown here is derived from an EMBL/GenBank/DDBJ whole genome shotgun (WGS) entry which is preliminary data.</text>
</comment>
<evidence type="ECO:0000256" key="1">
    <source>
        <dbReference type="SAM" id="Phobius"/>
    </source>
</evidence>
<feature type="transmembrane region" description="Helical" evidence="1">
    <location>
        <begin position="117"/>
        <end position="133"/>
    </location>
</feature>
<dbReference type="GeneID" id="36320267"/>
<keyword evidence="3" id="KW-1185">Reference proteome</keyword>